<dbReference type="InterPro" id="IPR020837">
    <property type="entry name" value="Fibrinogen_CS"/>
</dbReference>
<dbReference type="AlphaFoldDB" id="A0A9C6UAK8"/>
<feature type="region of interest" description="Disordered" evidence="2">
    <location>
        <begin position="1"/>
        <end position="23"/>
    </location>
</feature>
<dbReference type="InterPro" id="IPR036056">
    <property type="entry name" value="Fibrinogen-like_C"/>
</dbReference>
<organism evidence="4 5">
    <name type="scientific">Frankliniella occidentalis</name>
    <name type="common">Western flower thrips</name>
    <name type="synonym">Euthrips occidentalis</name>
    <dbReference type="NCBI Taxonomy" id="133901"/>
    <lineage>
        <taxon>Eukaryota</taxon>
        <taxon>Metazoa</taxon>
        <taxon>Ecdysozoa</taxon>
        <taxon>Arthropoda</taxon>
        <taxon>Hexapoda</taxon>
        <taxon>Insecta</taxon>
        <taxon>Pterygota</taxon>
        <taxon>Neoptera</taxon>
        <taxon>Paraneoptera</taxon>
        <taxon>Thysanoptera</taxon>
        <taxon>Terebrantia</taxon>
        <taxon>Thripoidea</taxon>
        <taxon>Thripidae</taxon>
        <taxon>Frankliniella</taxon>
    </lineage>
</organism>
<feature type="domain" description="Fibrinogen C-terminal" evidence="3">
    <location>
        <begin position="344"/>
        <end position="557"/>
    </location>
</feature>
<protein>
    <submittedName>
        <fullName evidence="5">Tenascin-like</fullName>
    </submittedName>
</protein>
<dbReference type="SMART" id="SM00186">
    <property type="entry name" value="FBG"/>
    <property type="match status" value="1"/>
</dbReference>
<evidence type="ECO:0000256" key="1">
    <source>
        <dbReference type="ARBA" id="ARBA00023157"/>
    </source>
</evidence>
<dbReference type="RefSeq" id="XP_052125033.1">
    <property type="nucleotide sequence ID" value="XM_052269073.1"/>
</dbReference>
<dbReference type="SUPFAM" id="SSF56496">
    <property type="entry name" value="Fibrinogen C-terminal domain-like"/>
    <property type="match status" value="1"/>
</dbReference>
<feature type="compositionally biased region" description="Polar residues" evidence="2">
    <location>
        <begin position="11"/>
        <end position="23"/>
    </location>
</feature>
<dbReference type="Proteomes" id="UP000504606">
    <property type="component" value="Unplaced"/>
</dbReference>
<dbReference type="CDD" id="cd00087">
    <property type="entry name" value="FReD"/>
    <property type="match status" value="1"/>
</dbReference>
<dbReference type="InterPro" id="IPR002181">
    <property type="entry name" value="Fibrinogen_a/b/g_C_dom"/>
</dbReference>
<dbReference type="PANTHER" id="PTHR19143">
    <property type="entry name" value="FIBRINOGEN/TENASCIN/ANGIOPOEITIN"/>
    <property type="match status" value="1"/>
</dbReference>
<keyword evidence="4" id="KW-1185">Reference proteome</keyword>
<sequence length="557" mass="61332">LRHAGSGGKRSANQEPSCFTRYSSSSVSRNTLFPSTFDYRAQDNLSALEARLASLPALDYRLETVAARLEDVDKRLEQLTRNVDELRLDVRRSAHEQPAVVSQFATRGALASLRVVERKLDRLSRQLVEQRSERGQRGGSPSEDAPGTLLKLDGGGRLLVRCHTAPAALDILKDVSAKVDVLFDHSTVCREEEAEVEAEAVGEAVEDETDNQVTRQRLRRRGWGAKGRKHGNHTVKAVSPEVSPSTTVAGSIAERTTASPVVTARPTLPFFSDETEDSSASPSEVTADLNAATVTGDEVVPVTTDPTPENSPMACRDKLVRALGELTQVVQALGILPAVPSTAPGPTPASRGCEDLVDEPSGEYVFDDHRVFCDMDTDGGGWTVVQRRGDWGEPRENFSRSWAEYAEGFGSPSKEFWIGNKWLHRLTAARNVSLRVDLWDWEGERAVAEYGVFRVAAEDDLFRLTVADYSGNATDALAAHADRPFSTRDANHDTAPACCPCAPAYSAGWWFYSCFEANLNGEFHTHPEENEYYRGIIWEGWRGDYSLRASSMMIRSH</sequence>
<evidence type="ECO:0000313" key="5">
    <source>
        <dbReference type="RefSeq" id="XP_052125033.1"/>
    </source>
</evidence>
<proteinExistence type="predicted"/>
<accession>A0A9C6UAK8</accession>
<dbReference type="PROSITE" id="PS51406">
    <property type="entry name" value="FIBRINOGEN_C_2"/>
    <property type="match status" value="1"/>
</dbReference>
<gene>
    <name evidence="5" type="primary">LOC113207813</name>
</gene>
<evidence type="ECO:0000313" key="4">
    <source>
        <dbReference type="Proteomes" id="UP000504606"/>
    </source>
</evidence>
<dbReference type="GO" id="GO:0005615">
    <property type="term" value="C:extracellular space"/>
    <property type="evidence" value="ECO:0007669"/>
    <property type="project" value="TreeGrafter"/>
</dbReference>
<evidence type="ECO:0000259" key="3">
    <source>
        <dbReference type="PROSITE" id="PS51406"/>
    </source>
</evidence>
<dbReference type="PROSITE" id="PS00514">
    <property type="entry name" value="FIBRINOGEN_C_1"/>
    <property type="match status" value="1"/>
</dbReference>
<dbReference type="PANTHER" id="PTHR19143:SF459">
    <property type="entry name" value="FIBRINOGEN C-TERMINAL DOMAIN-CONTAINING PROTEIN"/>
    <property type="match status" value="1"/>
</dbReference>
<evidence type="ECO:0000256" key="2">
    <source>
        <dbReference type="SAM" id="MobiDB-lite"/>
    </source>
</evidence>
<keyword evidence="1" id="KW-1015">Disulfide bond</keyword>
<dbReference type="OrthoDB" id="6145874at2759"/>
<dbReference type="InterPro" id="IPR050373">
    <property type="entry name" value="Fibrinogen_C-term_domain"/>
</dbReference>
<reference evidence="5" key="1">
    <citation type="submission" date="2025-08" db="UniProtKB">
        <authorList>
            <consortium name="RefSeq"/>
        </authorList>
    </citation>
    <scope>IDENTIFICATION</scope>
    <source>
        <tissue evidence="5">Whole organism</tissue>
    </source>
</reference>
<dbReference type="GeneID" id="113207813"/>
<dbReference type="InterPro" id="IPR014716">
    <property type="entry name" value="Fibrinogen_a/b/g_C_1"/>
</dbReference>
<feature type="region of interest" description="Disordered" evidence="2">
    <location>
        <begin position="128"/>
        <end position="149"/>
    </location>
</feature>
<name>A0A9C6UAK8_FRAOC</name>
<feature type="non-terminal residue" evidence="5">
    <location>
        <position position="1"/>
    </location>
</feature>
<dbReference type="KEGG" id="foc:113207813"/>
<dbReference type="Pfam" id="PF00147">
    <property type="entry name" value="Fibrinogen_C"/>
    <property type="match status" value="1"/>
</dbReference>
<dbReference type="Gene3D" id="3.90.215.10">
    <property type="entry name" value="Gamma Fibrinogen, chain A, domain 1"/>
    <property type="match status" value="1"/>
</dbReference>